<feature type="transmembrane region" description="Helical" evidence="1">
    <location>
        <begin position="246"/>
        <end position="269"/>
    </location>
</feature>
<evidence type="ECO:0000313" key="3">
    <source>
        <dbReference type="Proteomes" id="UP000813824"/>
    </source>
</evidence>
<keyword evidence="1" id="KW-0472">Membrane</keyword>
<feature type="transmembrane region" description="Helical" evidence="1">
    <location>
        <begin position="99"/>
        <end position="118"/>
    </location>
</feature>
<keyword evidence="3" id="KW-1185">Reference proteome</keyword>
<organism evidence="2 3">
    <name type="scientific">Cristinia sonorae</name>
    <dbReference type="NCBI Taxonomy" id="1940300"/>
    <lineage>
        <taxon>Eukaryota</taxon>
        <taxon>Fungi</taxon>
        <taxon>Dikarya</taxon>
        <taxon>Basidiomycota</taxon>
        <taxon>Agaricomycotina</taxon>
        <taxon>Agaricomycetes</taxon>
        <taxon>Agaricomycetidae</taxon>
        <taxon>Agaricales</taxon>
        <taxon>Pleurotineae</taxon>
        <taxon>Stephanosporaceae</taxon>
        <taxon>Cristinia</taxon>
    </lineage>
</organism>
<sequence length="357" mass="38693">MALGLAEAAIISTTLEGMLYGVSVLMFFTSFWILTRQEKKRKINYGLVLCAALLLLLSTAEFAVNIVRLIEGMITKGPKTTPDLFYADVTQSTFVVKSILYNLQTLVLDGVVIYRCYIVWHNWLVVSVPILGWLGLAVLSLIIAALTCGTNYALAHAQSTATDVFATATGRWITATYSVTLGVNLLSTGLLAGRIWYIARQSRQYLTVQGSGLNLVVRIVLESGAIYSATVTCALVTFIVRNPAVYILLDLLSPIISIVFNLIIVRVGFLSDSSLNAMSSGSGGRINSNRLSALRFNERSASSRAHALTGQKSMAIELTQYVETDGDVGSLDKASGRFNAVSDDRASSKPFAHNMEP</sequence>
<name>A0A8K0XK42_9AGAR</name>
<dbReference type="EMBL" id="JAEVFJ010000058">
    <property type="protein sequence ID" value="KAH8078736.1"/>
    <property type="molecule type" value="Genomic_DNA"/>
</dbReference>
<feature type="transmembrane region" description="Helical" evidence="1">
    <location>
        <begin position="130"/>
        <end position="155"/>
    </location>
</feature>
<keyword evidence="1" id="KW-0812">Transmembrane</keyword>
<proteinExistence type="predicted"/>
<dbReference type="OrthoDB" id="3354175at2759"/>
<feature type="transmembrane region" description="Helical" evidence="1">
    <location>
        <begin position="219"/>
        <end position="240"/>
    </location>
</feature>
<accession>A0A8K0XK42</accession>
<dbReference type="Proteomes" id="UP000813824">
    <property type="component" value="Unassembled WGS sequence"/>
</dbReference>
<feature type="transmembrane region" description="Helical" evidence="1">
    <location>
        <begin position="175"/>
        <end position="198"/>
    </location>
</feature>
<feature type="transmembrane region" description="Helical" evidence="1">
    <location>
        <begin position="47"/>
        <end position="70"/>
    </location>
</feature>
<evidence type="ECO:0000256" key="1">
    <source>
        <dbReference type="SAM" id="Phobius"/>
    </source>
</evidence>
<reference evidence="2" key="1">
    <citation type="journal article" date="2021" name="New Phytol.">
        <title>Evolutionary innovations through gain and loss of genes in the ectomycorrhizal Boletales.</title>
        <authorList>
            <person name="Wu G."/>
            <person name="Miyauchi S."/>
            <person name="Morin E."/>
            <person name="Kuo A."/>
            <person name="Drula E."/>
            <person name="Varga T."/>
            <person name="Kohler A."/>
            <person name="Feng B."/>
            <person name="Cao Y."/>
            <person name="Lipzen A."/>
            <person name="Daum C."/>
            <person name="Hundley H."/>
            <person name="Pangilinan J."/>
            <person name="Johnson J."/>
            <person name="Barry K."/>
            <person name="LaButti K."/>
            <person name="Ng V."/>
            <person name="Ahrendt S."/>
            <person name="Min B."/>
            <person name="Choi I.G."/>
            <person name="Park H."/>
            <person name="Plett J.M."/>
            <person name="Magnuson J."/>
            <person name="Spatafora J.W."/>
            <person name="Nagy L.G."/>
            <person name="Henrissat B."/>
            <person name="Grigoriev I.V."/>
            <person name="Yang Z.L."/>
            <person name="Xu J."/>
            <person name="Martin F.M."/>
        </authorList>
    </citation>
    <scope>NUCLEOTIDE SEQUENCE</scope>
    <source>
        <strain evidence="2">KKN 215</strain>
    </source>
</reference>
<comment type="caution">
    <text evidence="2">The sequence shown here is derived from an EMBL/GenBank/DDBJ whole genome shotgun (WGS) entry which is preliminary data.</text>
</comment>
<dbReference type="AlphaFoldDB" id="A0A8K0XK42"/>
<keyword evidence="1" id="KW-1133">Transmembrane helix</keyword>
<gene>
    <name evidence="2" type="ORF">BXZ70DRAFT_1051184</name>
</gene>
<protein>
    <submittedName>
        <fullName evidence="2">Uncharacterized protein</fullName>
    </submittedName>
</protein>
<feature type="transmembrane region" description="Helical" evidence="1">
    <location>
        <begin position="17"/>
        <end position="35"/>
    </location>
</feature>
<evidence type="ECO:0000313" key="2">
    <source>
        <dbReference type="EMBL" id="KAH8078736.1"/>
    </source>
</evidence>